<feature type="non-terminal residue" evidence="1">
    <location>
        <position position="1"/>
    </location>
</feature>
<reference evidence="1 2" key="1">
    <citation type="journal article" date="2019" name="Sci. Rep.">
        <title>Orb-weaving spider Araneus ventricosus genome elucidates the spidroin gene catalogue.</title>
        <authorList>
            <person name="Kono N."/>
            <person name="Nakamura H."/>
            <person name="Ohtoshi R."/>
            <person name="Moran D.A.P."/>
            <person name="Shinohara A."/>
            <person name="Yoshida Y."/>
            <person name="Fujiwara M."/>
            <person name="Mori M."/>
            <person name="Tomita M."/>
            <person name="Arakawa K."/>
        </authorList>
    </citation>
    <scope>NUCLEOTIDE SEQUENCE [LARGE SCALE GENOMIC DNA]</scope>
</reference>
<proteinExistence type="predicted"/>
<dbReference type="AlphaFoldDB" id="A0A4Y2K0S4"/>
<dbReference type="Proteomes" id="UP000499080">
    <property type="component" value="Unassembled WGS sequence"/>
</dbReference>
<organism evidence="1 2">
    <name type="scientific">Araneus ventricosus</name>
    <name type="common">Orbweaver spider</name>
    <name type="synonym">Epeira ventricosa</name>
    <dbReference type="NCBI Taxonomy" id="182803"/>
    <lineage>
        <taxon>Eukaryota</taxon>
        <taxon>Metazoa</taxon>
        <taxon>Ecdysozoa</taxon>
        <taxon>Arthropoda</taxon>
        <taxon>Chelicerata</taxon>
        <taxon>Arachnida</taxon>
        <taxon>Araneae</taxon>
        <taxon>Araneomorphae</taxon>
        <taxon>Entelegynae</taxon>
        <taxon>Araneoidea</taxon>
        <taxon>Araneidae</taxon>
        <taxon>Araneus</taxon>
    </lineage>
</organism>
<dbReference type="EMBL" id="BGPR01192404">
    <property type="protein sequence ID" value="GBM95076.1"/>
    <property type="molecule type" value="Genomic_DNA"/>
</dbReference>
<gene>
    <name evidence="1" type="ORF">AVEN_138752_1</name>
</gene>
<sequence>IRTVKQLAIDESSEFPLASEIALRDIYMDDGITGTNDVKTAQILQTQLIDMFAAKLQQQSLWQASPESPLLKPYPFQDWNFVVVFLQLS</sequence>
<protein>
    <submittedName>
        <fullName evidence="1">Uncharacterized protein</fullName>
    </submittedName>
</protein>
<name>A0A4Y2K0S4_ARAVE</name>
<keyword evidence="2" id="KW-1185">Reference proteome</keyword>
<evidence type="ECO:0000313" key="1">
    <source>
        <dbReference type="EMBL" id="GBM95076.1"/>
    </source>
</evidence>
<comment type="caution">
    <text evidence="1">The sequence shown here is derived from an EMBL/GenBank/DDBJ whole genome shotgun (WGS) entry which is preliminary data.</text>
</comment>
<evidence type="ECO:0000313" key="2">
    <source>
        <dbReference type="Proteomes" id="UP000499080"/>
    </source>
</evidence>
<accession>A0A4Y2K0S4</accession>